<dbReference type="Pfam" id="PF03091">
    <property type="entry name" value="CutA1"/>
    <property type="match status" value="1"/>
</dbReference>
<dbReference type="InterPro" id="IPR004323">
    <property type="entry name" value="Ion_tolerance_CutA"/>
</dbReference>
<organism evidence="2 3">
    <name type="scientific">candidate division WOR-3 bacterium</name>
    <dbReference type="NCBI Taxonomy" id="2052148"/>
    <lineage>
        <taxon>Bacteria</taxon>
        <taxon>Bacteria division WOR-3</taxon>
    </lineage>
</organism>
<dbReference type="GO" id="GO:0010038">
    <property type="term" value="P:response to metal ion"/>
    <property type="evidence" value="ECO:0007669"/>
    <property type="project" value="InterPro"/>
</dbReference>
<evidence type="ECO:0000313" key="3">
    <source>
        <dbReference type="Proteomes" id="UP000630660"/>
    </source>
</evidence>
<evidence type="ECO:0000313" key="2">
    <source>
        <dbReference type="EMBL" id="MBD3363598.1"/>
    </source>
</evidence>
<dbReference type="SUPFAM" id="SSF54913">
    <property type="entry name" value="GlnB-like"/>
    <property type="match status" value="1"/>
</dbReference>
<dbReference type="PANTHER" id="PTHR23419">
    <property type="entry name" value="DIVALENT CATION TOLERANCE CUTA-RELATED"/>
    <property type="match status" value="1"/>
</dbReference>
<dbReference type="EMBL" id="WJKJ01000003">
    <property type="protein sequence ID" value="MBD3363598.1"/>
    <property type="molecule type" value="Genomic_DNA"/>
</dbReference>
<evidence type="ECO:0000256" key="1">
    <source>
        <dbReference type="ARBA" id="ARBA00010169"/>
    </source>
</evidence>
<name>A0A9D5QBG8_UNCW3</name>
<dbReference type="AlphaFoldDB" id="A0A9D5QBG8"/>
<dbReference type="InterPro" id="IPR015867">
    <property type="entry name" value="N-reg_PII/ATP_PRibTrfase_C"/>
</dbReference>
<proteinExistence type="inferred from homology"/>
<dbReference type="Proteomes" id="UP000630660">
    <property type="component" value="Unassembled WGS sequence"/>
</dbReference>
<comment type="caution">
    <text evidence="2">The sequence shown here is derived from an EMBL/GenBank/DDBJ whole genome shotgun (WGS) entry which is preliminary data.</text>
</comment>
<dbReference type="GO" id="GO:0005507">
    <property type="term" value="F:copper ion binding"/>
    <property type="evidence" value="ECO:0007669"/>
    <property type="project" value="TreeGrafter"/>
</dbReference>
<dbReference type="PANTHER" id="PTHR23419:SF8">
    <property type="entry name" value="FI09726P"/>
    <property type="match status" value="1"/>
</dbReference>
<protein>
    <submittedName>
        <fullName evidence="2">Divalent cation tolerance protein CutA</fullName>
    </submittedName>
</protein>
<dbReference type="InterPro" id="IPR011322">
    <property type="entry name" value="N-reg_PII-like_a/b"/>
</dbReference>
<reference evidence="2" key="1">
    <citation type="submission" date="2019-11" db="EMBL/GenBank/DDBJ databases">
        <title>Microbial mats filling the niche in hypersaline microbial mats.</title>
        <authorList>
            <person name="Wong H.L."/>
            <person name="Macleod F.I."/>
            <person name="White R.A. III"/>
            <person name="Burns B.P."/>
        </authorList>
    </citation>
    <scope>NUCLEOTIDE SEQUENCE</scope>
    <source>
        <strain evidence="2">Bin_327</strain>
    </source>
</reference>
<dbReference type="Gene3D" id="3.30.70.120">
    <property type="match status" value="1"/>
</dbReference>
<sequence>MFLEVHTSFTDLDQAKKVSRQLIAERLAACVNLIPAFSLYRWEGGIAAEDEVIAVLKTTEGKYPALAEKIKALHPYEIPMIVAKKIHGGTDDY</sequence>
<gene>
    <name evidence="2" type="ORF">GF359_00115</name>
</gene>
<feature type="non-terminal residue" evidence="2">
    <location>
        <position position="93"/>
    </location>
</feature>
<comment type="similarity">
    <text evidence="1">Belongs to the CutA family.</text>
</comment>
<accession>A0A9D5QBG8</accession>